<feature type="compositionally biased region" description="Polar residues" evidence="1">
    <location>
        <begin position="72"/>
        <end position="108"/>
    </location>
</feature>
<feature type="region of interest" description="Disordered" evidence="1">
    <location>
        <begin position="15"/>
        <end position="126"/>
    </location>
</feature>
<gene>
    <name evidence="2" type="ORF">PGT21_036314</name>
</gene>
<evidence type="ECO:0000313" key="3">
    <source>
        <dbReference type="Proteomes" id="UP000324748"/>
    </source>
</evidence>
<comment type="caution">
    <text evidence="2">The sequence shown here is derived from an EMBL/GenBank/DDBJ whole genome shotgun (WGS) entry which is preliminary data.</text>
</comment>
<feature type="compositionally biased region" description="Low complexity" evidence="1">
    <location>
        <begin position="37"/>
        <end position="48"/>
    </location>
</feature>
<organism evidence="2 3">
    <name type="scientific">Puccinia graminis f. sp. tritici</name>
    <dbReference type="NCBI Taxonomy" id="56615"/>
    <lineage>
        <taxon>Eukaryota</taxon>
        <taxon>Fungi</taxon>
        <taxon>Dikarya</taxon>
        <taxon>Basidiomycota</taxon>
        <taxon>Pucciniomycotina</taxon>
        <taxon>Pucciniomycetes</taxon>
        <taxon>Pucciniales</taxon>
        <taxon>Pucciniaceae</taxon>
        <taxon>Puccinia</taxon>
    </lineage>
</organism>
<feature type="compositionally biased region" description="Basic and acidic residues" evidence="1">
    <location>
        <begin position="17"/>
        <end position="32"/>
    </location>
</feature>
<dbReference type="AlphaFoldDB" id="A0A5B0NEJ3"/>
<accession>A0A5B0NEJ3</accession>
<proteinExistence type="predicted"/>
<evidence type="ECO:0000313" key="2">
    <source>
        <dbReference type="EMBL" id="KAA1087751.1"/>
    </source>
</evidence>
<dbReference type="EMBL" id="VSWC01000105">
    <property type="protein sequence ID" value="KAA1087751.1"/>
    <property type="molecule type" value="Genomic_DNA"/>
</dbReference>
<reference evidence="2 3" key="1">
    <citation type="submission" date="2019-05" db="EMBL/GenBank/DDBJ databases">
        <title>Emergence of the Ug99 lineage of the wheat stem rust pathogen through somatic hybridization.</title>
        <authorList>
            <person name="Li F."/>
            <person name="Upadhyaya N.M."/>
            <person name="Sperschneider J."/>
            <person name="Matny O."/>
            <person name="Nguyen-Phuc H."/>
            <person name="Mago R."/>
            <person name="Raley C."/>
            <person name="Miller M.E."/>
            <person name="Silverstein K.A.T."/>
            <person name="Henningsen E."/>
            <person name="Hirsch C.D."/>
            <person name="Visser B."/>
            <person name="Pretorius Z.A."/>
            <person name="Steffenson B.J."/>
            <person name="Schwessinger B."/>
            <person name="Dodds P.N."/>
            <person name="Figueroa M."/>
        </authorList>
    </citation>
    <scope>NUCLEOTIDE SEQUENCE [LARGE SCALE GENOMIC DNA]</scope>
    <source>
        <strain evidence="2">21-0</strain>
    </source>
</reference>
<feature type="compositionally biased region" description="Basic and acidic residues" evidence="1">
    <location>
        <begin position="52"/>
        <end position="63"/>
    </location>
</feature>
<protein>
    <submittedName>
        <fullName evidence="2">Uncharacterized protein</fullName>
    </submittedName>
</protein>
<sequence>MSLYSVDFEYLLAGSEITKKTKGGEGTSDRRSISNSTATKTAKLLKTAQSEPSERASRLRVEPRGTGLRGPPSSNVEPEPSLRNQTHFQLSTYRSKGQTAALGAQSQKTRIETNRKRRDTRPPSHF</sequence>
<evidence type="ECO:0000256" key="1">
    <source>
        <dbReference type="SAM" id="MobiDB-lite"/>
    </source>
</evidence>
<dbReference type="Proteomes" id="UP000324748">
    <property type="component" value="Unassembled WGS sequence"/>
</dbReference>
<keyword evidence="3" id="KW-1185">Reference proteome</keyword>
<name>A0A5B0NEJ3_PUCGR</name>